<dbReference type="EMBL" id="QQBH01000037">
    <property type="protein sequence ID" value="RDD84668.1"/>
    <property type="molecule type" value="Genomic_DNA"/>
</dbReference>
<organism evidence="1 2">
    <name type="scientific">Streptomyces parvulus</name>
    <dbReference type="NCBI Taxonomy" id="146923"/>
    <lineage>
        <taxon>Bacteria</taxon>
        <taxon>Bacillati</taxon>
        <taxon>Actinomycetota</taxon>
        <taxon>Actinomycetes</taxon>
        <taxon>Kitasatosporales</taxon>
        <taxon>Streptomycetaceae</taxon>
        <taxon>Streptomyces</taxon>
    </lineage>
</organism>
<dbReference type="Proteomes" id="UP000253742">
    <property type="component" value="Unassembled WGS sequence"/>
</dbReference>
<gene>
    <name evidence="1" type="ORF">DVZ84_34145</name>
</gene>
<evidence type="ECO:0000313" key="1">
    <source>
        <dbReference type="EMBL" id="RDD84668.1"/>
    </source>
</evidence>
<evidence type="ECO:0000313" key="2">
    <source>
        <dbReference type="Proteomes" id="UP000253742"/>
    </source>
</evidence>
<protein>
    <submittedName>
        <fullName evidence="1">Uncharacterized protein</fullName>
    </submittedName>
</protein>
<accession>A0A369UY46</accession>
<dbReference type="OrthoDB" id="3542657at2"/>
<reference evidence="1 2" key="1">
    <citation type="submission" date="2018-07" db="EMBL/GenBank/DDBJ databases">
        <title>Genome guided investigation of antibiotics producing actinomycetales strain isolated from a Macau mangrove ecosystem.</title>
        <authorList>
            <person name="Hu D."/>
        </authorList>
    </citation>
    <scope>NUCLEOTIDE SEQUENCE [LARGE SCALE GENOMIC DNA]</scope>
    <source>
        <strain evidence="1 2">2297</strain>
    </source>
</reference>
<name>A0A369UY46_9ACTN</name>
<comment type="caution">
    <text evidence="1">The sequence shown here is derived from an EMBL/GenBank/DDBJ whole genome shotgun (WGS) entry which is preliminary data.</text>
</comment>
<proteinExistence type="predicted"/>
<sequence length="61" mass="7160">MVRRSEGVRGFQAVAHRWVVERSFAWFLRCRRLVRDYECCPDTSGAVIRWSMIALMSRLAA</sequence>
<dbReference type="PANTHER" id="PTHR30007">
    <property type="entry name" value="PHP DOMAIN PROTEIN"/>
    <property type="match status" value="1"/>
</dbReference>
<dbReference type="AlphaFoldDB" id="A0A369UY46"/>
<dbReference type="PANTHER" id="PTHR30007:SF0">
    <property type="entry name" value="TRANSPOSASE"/>
    <property type="match status" value="1"/>
</dbReference>